<proteinExistence type="predicted"/>
<accession>A0A3B0SWX2</accession>
<organism evidence="2">
    <name type="scientific">hydrothermal vent metagenome</name>
    <dbReference type="NCBI Taxonomy" id="652676"/>
    <lineage>
        <taxon>unclassified sequences</taxon>
        <taxon>metagenomes</taxon>
        <taxon>ecological metagenomes</taxon>
    </lineage>
</organism>
<keyword evidence="1" id="KW-0812">Transmembrane</keyword>
<evidence type="ECO:0000256" key="1">
    <source>
        <dbReference type="SAM" id="Phobius"/>
    </source>
</evidence>
<sequence length="119" mass="13613">MMSDQKLDDFFRAFAAETDRIPSRKIVNNILAVPDMAVNGPLLSEGFLPWKINPWGWFEHMMPMAVGWALTCFLGIYIGLSSMEVVMTPIDEEFYMYDQAQLLLSDNFDGEYTDDEGVE</sequence>
<keyword evidence="1" id="KW-0472">Membrane</keyword>
<dbReference type="EMBL" id="UOEJ01000112">
    <property type="protein sequence ID" value="VAV99255.1"/>
    <property type="molecule type" value="Genomic_DNA"/>
</dbReference>
<protein>
    <submittedName>
        <fullName evidence="2">Uncharacterized protein</fullName>
    </submittedName>
</protein>
<evidence type="ECO:0000313" key="2">
    <source>
        <dbReference type="EMBL" id="VAV99255.1"/>
    </source>
</evidence>
<gene>
    <name evidence="2" type="ORF">MNBD_ALPHA01-1373</name>
</gene>
<reference evidence="2" key="1">
    <citation type="submission" date="2018-06" db="EMBL/GenBank/DDBJ databases">
        <authorList>
            <person name="Zhirakovskaya E."/>
        </authorList>
    </citation>
    <scope>NUCLEOTIDE SEQUENCE</scope>
</reference>
<name>A0A3B0SWX2_9ZZZZ</name>
<dbReference type="AlphaFoldDB" id="A0A3B0SWX2"/>
<feature type="transmembrane region" description="Helical" evidence="1">
    <location>
        <begin position="61"/>
        <end position="80"/>
    </location>
</feature>
<keyword evidence="1" id="KW-1133">Transmembrane helix</keyword>